<evidence type="ECO:0000313" key="2">
    <source>
        <dbReference type="Ensembl" id="ENSOABP00000071434.1"/>
    </source>
</evidence>
<evidence type="ECO:0008006" key="4">
    <source>
        <dbReference type="Google" id="ProtNLM"/>
    </source>
</evidence>
<reference evidence="3" key="1">
    <citation type="submission" date="2020-03" db="EMBL/GenBank/DDBJ databases">
        <title>Evolution of repeat sequences and sex chromosomes of tilapia species revealed by chromosome-level genomes.</title>
        <authorList>
            <person name="Xu L."/>
            <person name="Tao W."/>
            <person name="Wang D."/>
            <person name="Zhou Q."/>
        </authorList>
    </citation>
    <scope>NUCLEOTIDE SEQUENCE [LARGE SCALE GENOMIC DNA]</scope>
    <source>
        <strain evidence="3">Israel</strain>
    </source>
</reference>
<name>A0AAZ1XUY6_OREAU</name>
<reference evidence="2" key="3">
    <citation type="submission" date="2025-09" db="UniProtKB">
        <authorList>
            <consortium name="Ensembl"/>
        </authorList>
    </citation>
    <scope>IDENTIFICATION</scope>
</reference>
<dbReference type="AlphaFoldDB" id="A0AAZ1XUY6"/>
<evidence type="ECO:0000313" key="3">
    <source>
        <dbReference type="Proteomes" id="UP000472276"/>
    </source>
</evidence>
<organism evidence="2 3">
    <name type="scientific">Oreochromis aureus</name>
    <name type="common">Israeli tilapia</name>
    <name type="synonym">Chromis aureus</name>
    <dbReference type="NCBI Taxonomy" id="47969"/>
    <lineage>
        <taxon>Eukaryota</taxon>
        <taxon>Metazoa</taxon>
        <taxon>Chordata</taxon>
        <taxon>Craniata</taxon>
        <taxon>Vertebrata</taxon>
        <taxon>Euteleostomi</taxon>
        <taxon>Actinopterygii</taxon>
        <taxon>Neopterygii</taxon>
        <taxon>Teleostei</taxon>
        <taxon>Neoteleostei</taxon>
        <taxon>Acanthomorphata</taxon>
        <taxon>Ovalentaria</taxon>
        <taxon>Cichlomorphae</taxon>
        <taxon>Cichliformes</taxon>
        <taxon>Cichlidae</taxon>
        <taxon>African cichlids</taxon>
        <taxon>Pseudocrenilabrinae</taxon>
        <taxon>Oreochromini</taxon>
        <taxon>Oreochromis</taxon>
    </lineage>
</organism>
<protein>
    <recommendedName>
        <fullName evidence="4">L1 transposable element RRM domain-containing protein</fullName>
    </recommendedName>
</protein>
<accession>A0AAZ1XUY6</accession>
<dbReference type="InterPro" id="IPR004244">
    <property type="entry name" value="Transposase_22"/>
</dbReference>
<dbReference type="PANTHER" id="PTHR11505">
    <property type="entry name" value="L1 TRANSPOSABLE ELEMENT-RELATED"/>
    <property type="match status" value="1"/>
</dbReference>
<dbReference type="Ensembl" id="ENSOABT00000080620.1">
    <property type="protein sequence ID" value="ENSOABP00000071434.1"/>
    <property type="gene ID" value="ENSOABG00000034748.1"/>
</dbReference>
<sequence>MSKGRRQTEKNLTAESCANAGAAEDASAALNPALVALLEQHRTAIAADFKATSDVINGKLDKIQAEVANQQLRIGELETNSADVVRRLAALKAKYDSLQEETKLFKTKLSDLESRSRRQNICLVGLPESVEPGPRATEFFSRLLVEVFSAQTLPFPPELDRAHRSLMPKPGPDGRPRSIIIRFHRFQIKELLMREARRRRGTLEYCGHKLQFYEDYNIDVQKQRAQYKDVMAELYRRGLRPSLLFPAR</sequence>
<keyword evidence="3" id="KW-1185">Reference proteome</keyword>
<keyword evidence="1" id="KW-0175">Coiled coil</keyword>
<evidence type="ECO:0000256" key="1">
    <source>
        <dbReference type="SAM" id="Coils"/>
    </source>
</evidence>
<dbReference type="Gene3D" id="3.30.70.1820">
    <property type="entry name" value="L1 transposable element, RRM domain"/>
    <property type="match status" value="1"/>
</dbReference>
<feature type="coiled-coil region" evidence="1">
    <location>
        <begin position="60"/>
        <end position="115"/>
    </location>
</feature>
<reference evidence="2" key="2">
    <citation type="submission" date="2025-08" db="UniProtKB">
        <authorList>
            <consortium name="Ensembl"/>
        </authorList>
    </citation>
    <scope>IDENTIFICATION</scope>
</reference>
<proteinExistence type="predicted"/>
<dbReference type="Proteomes" id="UP000472276">
    <property type="component" value="Unassembled WGS sequence"/>
</dbReference>